<reference evidence="2" key="1">
    <citation type="submission" date="2018-11" db="EMBL/GenBank/DDBJ databases">
        <authorList>
            <consortium name="Pathogen Informatics"/>
        </authorList>
    </citation>
    <scope>NUCLEOTIDE SEQUENCE</scope>
</reference>
<feature type="compositionally biased region" description="Polar residues" evidence="1">
    <location>
        <begin position="311"/>
        <end position="330"/>
    </location>
</feature>
<proteinExistence type="predicted"/>
<feature type="compositionally biased region" description="Polar residues" evidence="1">
    <location>
        <begin position="77"/>
        <end position="97"/>
    </location>
</feature>
<feature type="region of interest" description="Disordered" evidence="1">
    <location>
        <begin position="311"/>
        <end position="340"/>
    </location>
</feature>
<feature type="region of interest" description="Disordered" evidence="1">
    <location>
        <begin position="77"/>
        <end position="100"/>
    </location>
</feature>
<keyword evidence="3" id="KW-1185">Reference proteome</keyword>
<dbReference type="AlphaFoldDB" id="A0A448WCZ8"/>
<organism evidence="2 3">
    <name type="scientific">Protopolystoma xenopodis</name>
    <dbReference type="NCBI Taxonomy" id="117903"/>
    <lineage>
        <taxon>Eukaryota</taxon>
        <taxon>Metazoa</taxon>
        <taxon>Spiralia</taxon>
        <taxon>Lophotrochozoa</taxon>
        <taxon>Platyhelminthes</taxon>
        <taxon>Monogenea</taxon>
        <taxon>Polyopisthocotylea</taxon>
        <taxon>Polystomatidea</taxon>
        <taxon>Polystomatidae</taxon>
        <taxon>Protopolystoma</taxon>
    </lineage>
</organism>
<evidence type="ECO:0000256" key="1">
    <source>
        <dbReference type="SAM" id="MobiDB-lite"/>
    </source>
</evidence>
<feature type="region of interest" description="Disordered" evidence="1">
    <location>
        <begin position="568"/>
        <end position="587"/>
    </location>
</feature>
<feature type="region of interest" description="Disordered" evidence="1">
    <location>
        <begin position="476"/>
        <end position="527"/>
    </location>
</feature>
<evidence type="ECO:0000313" key="2">
    <source>
        <dbReference type="EMBL" id="VEL08754.1"/>
    </source>
</evidence>
<accession>A0A448WCZ8</accession>
<dbReference type="Proteomes" id="UP000784294">
    <property type="component" value="Unassembled WGS sequence"/>
</dbReference>
<name>A0A448WCZ8_9PLAT</name>
<dbReference type="EMBL" id="CAAALY010004663">
    <property type="protein sequence ID" value="VEL08754.1"/>
    <property type="molecule type" value="Genomic_DNA"/>
</dbReference>
<sequence>MLCLYNRLVKMITTSHLPINTVNTSTNLFSNLCPAPSSTLCGPRLPEDLAAQLQSSEESQNTHHWRPISEAIGSVTSTDSLQQTSANSSQKLRLQQESSPSLPLVLPSTALGPTRRCDFAEDSIAAAKLGLPPVRTSSTCYIKSRLNWRRLGMHLGLRRPPNVLLHMHHHSYTQQMAHHYPQSSEIRPNNPYNDGAVSPGLLGMEPSISGINGSITPASTGFYYCGGGTSVTDSLPIFSHLVAQKATQDNGSMPPRKLSGVLTNYEQERQKEHPKPRISTSPNRPCSMYHLSRQASSPAIACFPLRHSHSKNPPSLTSSSVQDSAGTLESSAHPFFSTGPTEPEITIGRLRLRIFQDELLPATLRAPHLLIEPLPSKPIEPHLSTISKTSISSTTPLTPIKIHEALLLAPKRMNGFSRIRIARRSGSFIQPPSSQFSHFSQHSDHIVRPAINAGSEQLSSDAMLSSSSAYKRKTWRNSCSTGVGRRRHSTAGILRYPNSSPLQPSLPNSTLEADDKPSDLPPVSPSDVSSIIATTTEETDEVPVIIVALADGEKGAAIEEIATLSADDDDEDTVDEVQSTDDPAGASATAEISVGHEEAMAMAIKEADIQAAFECIRYAHDSQLAMAETYPDYDRFLLGSSGLLLSPPVHANKSESDNLVTTVGQQDSSSTVDQTPVAISTMSQTRKFVKLVHSPASYKTLEQGNFPNVESFECQEESLNEKSIDGECDDLNFLDEELIRLDKLLFPDRIILDTYRSGPLIDRLTIHAHTTLPQLNQEKKSSEPEATSSSERNVHIQIVHLASRILAYQLPLSTDSVRDSISHACTTSANATTGDMNTLSSLNPSRPTYAHSSLTASDTNLFRLQWIANQIIHLAATGSIHSGASVFDVEQSSASRDSNTVKGALLALTQLENLFSSLSSLLDVGETAITAHELAVSGLVPVLNLCLCASQATKWKPIVNCGYIVFFTGRIFKWLNYSSLISFSNDRIWRTV</sequence>
<evidence type="ECO:0000313" key="3">
    <source>
        <dbReference type="Proteomes" id="UP000784294"/>
    </source>
</evidence>
<comment type="caution">
    <text evidence="2">The sequence shown here is derived from an EMBL/GenBank/DDBJ whole genome shotgun (WGS) entry which is preliminary data.</text>
</comment>
<gene>
    <name evidence="2" type="ORF">PXEA_LOCUS2194</name>
</gene>
<feature type="compositionally biased region" description="Acidic residues" evidence="1">
    <location>
        <begin position="568"/>
        <end position="579"/>
    </location>
</feature>
<feature type="compositionally biased region" description="Low complexity" evidence="1">
    <location>
        <begin position="497"/>
        <end position="509"/>
    </location>
</feature>
<protein>
    <submittedName>
        <fullName evidence="2">Uncharacterized protein</fullName>
    </submittedName>
</protein>